<dbReference type="AlphaFoldDB" id="A0A1M7GJI4"/>
<sequence>MREGWLQKPLGDVCNVIGGGTPSKRNPAFYEGEIPWATVRDMRNEVLSHTEFCIAKEAIDGSSTNVIPAANVVIATRVGLGKVCLLDQDTAINQDLRGIIPKANDIDERFLFRWFQSVANTIEAEGTGATVKGVKLPFIKSLLLPLPPLPEQKRIVAILDDAFASIDASIANTEKNLANARELFESYLNSVFDEAPCGWIECQLSRICSIKHGFAFKSTYFSDNGPYVVLTPGSFYEQGGFRDQGKKTKYYTGDIPDGYTLQEGDFLFAMTEQAAGLLGSSLIVPKSDYYLHNQRLGLVQVHGDVEWSNDFFFHQFNTNMFRAAVQASASGVKVRHTSPTKLGEIPIKYPRSKLEQVQVADKLNELSAERTRIQGNYQQKLTALAELKQSLLQKAFSGELTADKAASDATLKEEVCP</sequence>
<evidence type="ECO:0000256" key="1">
    <source>
        <dbReference type="ARBA" id="ARBA00010923"/>
    </source>
</evidence>
<dbReference type="GO" id="GO:0003677">
    <property type="term" value="F:DNA binding"/>
    <property type="evidence" value="ECO:0007669"/>
    <property type="project" value="UniProtKB-KW"/>
</dbReference>
<protein>
    <submittedName>
        <fullName evidence="5">Type I restriction enzyme, S subunit</fullName>
    </submittedName>
</protein>
<dbReference type="STRING" id="29571.SAMN05878437_1562"/>
<dbReference type="RefSeq" id="WP_079552652.1">
    <property type="nucleotide sequence ID" value="NZ_LT670847.1"/>
</dbReference>
<dbReference type="InterPro" id="IPR000055">
    <property type="entry name" value="Restrct_endonuc_typeI_TRD"/>
</dbReference>
<organism evidence="5 6">
    <name type="scientific">Vreelandella subglaciescola</name>
    <dbReference type="NCBI Taxonomy" id="29571"/>
    <lineage>
        <taxon>Bacteria</taxon>
        <taxon>Pseudomonadati</taxon>
        <taxon>Pseudomonadota</taxon>
        <taxon>Gammaproteobacteria</taxon>
        <taxon>Oceanospirillales</taxon>
        <taxon>Halomonadaceae</taxon>
        <taxon>Vreelandella</taxon>
    </lineage>
</organism>
<evidence type="ECO:0000256" key="3">
    <source>
        <dbReference type="ARBA" id="ARBA00023125"/>
    </source>
</evidence>
<keyword evidence="2" id="KW-0680">Restriction system</keyword>
<proteinExistence type="inferred from homology"/>
<dbReference type="Proteomes" id="UP000190911">
    <property type="component" value="Chromosome I"/>
</dbReference>
<evidence type="ECO:0000313" key="6">
    <source>
        <dbReference type="Proteomes" id="UP000190911"/>
    </source>
</evidence>
<dbReference type="InterPro" id="IPR052021">
    <property type="entry name" value="Type-I_RS_S_subunit"/>
</dbReference>
<feature type="domain" description="Type I restriction modification DNA specificity" evidence="4">
    <location>
        <begin position="198"/>
        <end position="381"/>
    </location>
</feature>
<dbReference type="PANTHER" id="PTHR30408">
    <property type="entry name" value="TYPE-1 RESTRICTION ENZYME ECOKI SPECIFICITY PROTEIN"/>
    <property type="match status" value="1"/>
</dbReference>
<gene>
    <name evidence="5" type="ORF">SAMN05878437_1562</name>
</gene>
<dbReference type="OrthoDB" id="398435at2"/>
<feature type="domain" description="Type I restriction modification DNA specificity" evidence="4">
    <location>
        <begin position="3"/>
        <end position="166"/>
    </location>
</feature>
<accession>A0A1M7GJI4</accession>
<evidence type="ECO:0000256" key="2">
    <source>
        <dbReference type="ARBA" id="ARBA00022747"/>
    </source>
</evidence>
<dbReference type="CDD" id="cd17285">
    <property type="entry name" value="RMtype1_S_Csp16704I_TRD2-CR2_like"/>
    <property type="match status" value="1"/>
</dbReference>
<keyword evidence="6" id="KW-1185">Reference proteome</keyword>
<dbReference type="SUPFAM" id="SSF116734">
    <property type="entry name" value="DNA methylase specificity domain"/>
    <property type="match status" value="2"/>
</dbReference>
<reference evidence="5 6" key="1">
    <citation type="submission" date="2016-11" db="EMBL/GenBank/DDBJ databases">
        <authorList>
            <person name="Jaros S."/>
            <person name="Januszkiewicz K."/>
            <person name="Wedrychowicz H."/>
        </authorList>
    </citation>
    <scope>NUCLEOTIDE SEQUENCE [LARGE SCALE GENOMIC DNA]</scope>
    <source>
        <strain evidence="5 6">ACAM 12</strain>
    </source>
</reference>
<dbReference type="InterPro" id="IPR044946">
    <property type="entry name" value="Restrct_endonuc_typeI_TRD_sf"/>
</dbReference>
<dbReference type="Pfam" id="PF01420">
    <property type="entry name" value="Methylase_S"/>
    <property type="match status" value="2"/>
</dbReference>
<dbReference type="Gene3D" id="3.90.220.20">
    <property type="entry name" value="DNA methylase specificity domains"/>
    <property type="match status" value="2"/>
</dbReference>
<name>A0A1M7GJI4_9GAMM</name>
<dbReference type="InParanoid" id="A0A1M7GJI4"/>
<dbReference type="EMBL" id="LT670847">
    <property type="protein sequence ID" value="SHM16356.1"/>
    <property type="molecule type" value="Genomic_DNA"/>
</dbReference>
<dbReference type="REBASE" id="167190">
    <property type="entry name" value="S.Hsu12ORF1563P"/>
</dbReference>
<evidence type="ECO:0000313" key="5">
    <source>
        <dbReference type="EMBL" id="SHM16356.1"/>
    </source>
</evidence>
<dbReference type="CDD" id="cd17278">
    <property type="entry name" value="RMtype1_S_LdeBORF1052P-TRD2-CR2"/>
    <property type="match status" value="1"/>
</dbReference>
<dbReference type="PANTHER" id="PTHR30408:SF12">
    <property type="entry name" value="TYPE I RESTRICTION ENZYME MJAVIII SPECIFICITY SUBUNIT"/>
    <property type="match status" value="1"/>
</dbReference>
<keyword evidence="3" id="KW-0238">DNA-binding</keyword>
<evidence type="ECO:0000259" key="4">
    <source>
        <dbReference type="Pfam" id="PF01420"/>
    </source>
</evidence>
<dbReference type="GO" id="GO:0009307">
    <property type="term" value="P:DNA restriction-modification system"/>
    <property type="evidence" value="ECO:0007669"/>
    <property type="project" value="UniProtKB-KW"/>
</dbReference>
<comment type="similarity">
    <text evidence="1">Belongs to the type-I restriction system S methylase family.</text>
</comment>